<feature type="domain" description="Ammonium transporter AmtB-like" evidence="8">
    <location>
        <begin position="57"/>
        <end position="115"/>
    </location>
</feature>
<evidence type="ECO:0000313" key="9">
    <source>
        <dbReference type="EMBL" id="MBN3279663.1"/>
    </source>
</evidence>
<evidence type="ECO:0000256" key="2">
    <source>
        <dbReference type="ARBA" id="ARBA00022692"/>
    </source>
</evidence>
<dbReference type="SUPFAM" id="SSF111352">
    <property type="entry name" value="Ammonium transporter"/>
    <property type="match status" value="1"/>
</dbReference>
<evidence type="ECO:0000256" key="5">
    <source>
        <dbReference type="ARBA" id="ARBA00025220"/>
    </source>
</evidence>
<dbReference type="InterPro" id="IPR024041">
    <property type="entry name" value="NH4_transpt_AmtB-like_dom"/>
</dbReference>
<evidence type="ECO:0000256" key="3">
    <source>
        <dbReference type="ARBA" id="ARBA00022989"/>
    </source>
</evidence>
<feature type="non-terminal residue" evidence="9">
    <location>
        <position position="160"/>
    </location>
</feature>
<reference evidence="9" key="1">
    <citation type="journal article" date="2021" name="Cell">
        <title>Tracing the genetic footprints of vertebrate landing in non-teleost ray-finned fishes.</title>
        <authorList>
            <person name="Bi X."/>
            <person name="Wang K."/>
            <person name="Yang L."/>
            <person name="Pan H."/>
            <person name="Jiang H."/>
            <person name="Wei Q."/>
            <person name="Fang M."/>
            <person name="Yu H."/>
            <person name="Zhu C."/>
            <person name="Cai Y."/>
            <person name="He Y."/>
            <person name="Gan X."/>
            <person name="Zeng H."/>
            <person name="Yu D."/>
            <person name="Zhu Y."/>
            <person name="Jiang H."/>
            <person name="Qiu Q."/>
            <person name="Yang H."/>
            <person name="Zhang Y.E."/>
            <person name="Wang W."/>
            <person name="Zhu M."/>
            <person name="He S."/>
            <person name="Zhang G."/>
        </authorList>
    </citation>
    <scope>NUCLEOTIDE SEQUENCE</scope>
    <source>
        <strain evidence="9">Pddl_001</strain>
    </source>
</reference>
<proteinExistence type="predicted"/>
<accession>A0ABS2XZS1</accession>
<feature type="transmembrane region" description="Helical" evidence="7">
    <location>
        <begin position="66"/>
        <end position="88"/>
    </location>
</feature>
<keyword evidence="10" id="KW-1185">Reference proteome</keyword>
<evidence type="ECO:0000256" key="1">
    <source>
        <dbReference type="ARBA" id="ARBA00004141"/>
    </source>
</evidence>
<dbReference type="InterPro" id="IPR002229">
    <property type="entry name" value="RhesusRHD"/>
</dbReference>
<dbReference type="InterPro" id="IPR029020">
    <property type="entry name" value="Ammonium/urea_transptr"/>
</dbReference>
<feature type="compositionally biased region" description="Basic and acidic residues" evidence="6">
    <location>
        <begin position="147"/>
        <end position="160"/>
    </location>
</feature>
<keyword evidence="2 7" id="KW-0812">Transmembrane</keyword>
<dbReference type="Gene3D" id="1.10.3430.10">
    <property type="entry name" value="Ammonium transporter AmtB like domains"/>
    <property type="match status" value="1"/>
</dbReference>
<feature type="non-terminal residue" evidence="9">
    <location>
        <position position="1"/>
    </location>
</feature>
<evidence type="ECO:0000256" key="4">
    <source>
        <dbReference type="ARBA" id="ARBA00023136"/>
    </source>
</evidence>
<dbReference type="Pfam" id="PF00909">
    <property type="entry name" value="Ammonium_transp"/>
    <property type="match status" value="1"/>
</dbReference>
<comment type="subcellular location">
    <subcellularLocation>
        <location evidence="1">Membrane</location>
        <topology evidence="1">Multi-pass membrane protein</topology>
    </subcellularLocation>
</comment>
<organism evidence="9 10">
    <name type="scientific">Polyodon spathula</name>
    <name type="common">North American paddlefish</name>
    <name type="synonym">Squalus spathula</name>
    <dbReference type="NCBI Taxonomy" id="7913"/>
    <lineage>
        <taxon>Eukaryota</taxon>
        <taxon>Metazoa</taxon>
        <taxon>Chordata</taxon>
        <taxon>Craniata</taxon>
        <taxon>Vertebrata</taxon>
        <taxon>Euteleostomi</taxon>
        <taxon>Actinopterygii</taxon>
        <taxon>Chondrostei</taxon>
        <taxon>Acipenseriformes</taxon>
        <taxon>Polyodontidae</taxon>
        <taxon>Polyodon</taxon>
    </lineage>
</organism>
<gene>
    <name evidence="9" type="primary">Rhag</name>
    <name evidence="9" type="ORF">GTO93_0005561</name>
</gene>
<comment type="caution">
    <text evidence="9">The sequence shown here is derived from an EMBL/GenBank/DDBJ whole genome shotgun (WGS) entry which is preliminary data.</text>
</comment>
<dbReference type="Proteomes" id="UP001166093">
    <property type="component" value="Unassembled WGS sequence"/>
</dbReference>
<sequence length="160" mass="18196">SVLQKEDAALLCKRAIPLVDPTSCGQGFYSRYFLVPKRNSGYRPILDLRFLKKFLKERRFQMANDVGASMIIHAFGAYFGLAVARILYRPGLKNGHDNEGSVYHSDLFAMIGFILRLPIWGQPPDQNCFDDSIYWEVPEEEEENEEGLAHGEHSNNKAEA</sequence>
<comment type="function">
    <text evidence="5">Functions as an ammonia transporter. May play a role in the elimination of ammonia in the gill.</text>
</comment>
<dbReference type="EMBL" id="JAAWVQ010091577">
    <property type="protein sequence ID" value="MBN3279663.1"/>
    <property type="molecule type" value="Genomic_DNA"/>
</dbReference>
<evidence type="ECO:0000256" key="6">
    <source>
        <dbReference type="SAM" id="MobiDB-lite"/>
    </source>
</evidence>
<keyword evidence="4 7" id="KW-0472">Membrane</keyword>
<feature type="region of interest" description="Disordered" evidence="6">
    <location>
        <begin position="139"/>
        <end position="160"/>
    </location>
</feature>
<evidence type="ECO:0000256" key="7">
    <source>
        <dbReference type="SAM" id="Phobius"/>
    </source>
</evidence>
<evidence type="ECO:0000259" key="8">
    <source>
        <dbReference type="Pfam" id="PF00909"/>
    </source>
</evidence>
<dbReference type="PRINTS" id="PR00342">
    <property type="entry name" value="RHESUSRHD"/>
</dbReference>
<evidence type="ECO:0000313" key="10">
    <source>
        <dbReference type="Proteomes" id="UP001166093"/>
    </source>
</evidence>
<name>A0ABS2XZS1_POLSP</name>
<keyword evidence="3 7" id="KW-1133">Transmembrane helix</keyword>
<protein>
    <submittedName>
        <fullName evidence="9">RHAG protein</fullName>
    </submittedName>
</protein>